<sequence>MTELEKAMETLLEEKRETRSKAERLAEVMENFMAKLLKESPVRGAETPLLTLIHRRRSRRIEASPGWFKIAAVPNSSLPPSRVKLRRHHFVPSLPTSEGSKRRQCLITDHGAVTKCNGQEGRNTARFTLGRLGDGWA</sequence>
<reference evidence="2 3" key="1">
    <citation type="submission" date="2024-06" db="EMBL/GenBank/DDBJ databases">
        <title>A chromosome level genome sequence of Diviner's sage (Salvia divinorum).</title>
        <authorList>
            <person name="Ford S.A."/>
            <person name="Ro D.-K."/>
            <person name="Ness R.W."/>
            <person name="Phillips M.A."/>
        </authorList>
    </citation>
    <scope>NUCLEOTIDE SEQUENCE [LARGE SCALE GENOMIC DNA]</scope>
    <source>
        <strain evidence="2">SAF-2024a</strain>
        <tissue evidence="2">Leaf</tissue>
    </source>
</reference>
<protein>
    <submittedName>
        <fullName evidence="2">Uncharacterized protein</fullName>
    </submittedName>
</protein>
<evidence type="ECO:0000313" key="3">
    <source>
        <dbReference type="Proteomes" id="UP001567538"/>
    </source>
</evidence>
<accession>A0ABD1FMM9</accession>
<name>A0ABD1FMM9_SALDI</name>
<evidence type="ECO:0000256" key="1">
    <source>
        <dbReference type="SAM" id="Coils"/>
    </source>
</evidence>
<dbReference type="Proteomes" id="UP001567538">
    <property type="component" value="Unassembled WGS sequence"/>
</dbReference>
<gene>
    <name evidence="2" type="ORF">AAHA92_33032</name>
</gene>
<evidence type="ECO:0000313" key="2">
    <source>
        <dbReference type="EMBL" id="KAL1533097.1"/>
    </source>
</evidence>
<keyword evidence="1" id="KW-0175">Coiled coil</keyword>
<organism evidence="2 3">
    <name type="scientific">Salvia divinorum</name>
    <name type="common">Maria pastora</name>
    <name type="synonym">Diviner's sage</name>
    <dbReference type="NCBI Taxonomy" id="28513"/>
    <lineage>
        <taxon>Eukaryota</taxon>
        <taxon>Viridiplantae</taxon>
        <taxon>Streptophyta</taxon>
        <taxon>Embryophyta</taxon>
        <taxon>Tracheophyta</taxon>
        <taxon>Spermatophyta</taxon>
        <taxon>Magnoliopsida</taxon>
        <taxon>eudicotyledons</taxon>
        <taxon>Gunneridae</taxon>
        <taxon>Pentapetalae</taxon>
        <taxon>asterids</taxon>
        <taxon>lamiids</taxon>
        <taxon>Lamiales</taxon>
        <taxon>Lamiaceae</taxon>
        <taxon>Nepetoideae</taxon>
        <taxon>Mentheae</taxon>
        <taxon>Salviinae</taxon>
        <taxon>Salvia</taxon>
        <taxon>Salvia subgen. Calosphace</taxon>
    </lineage>
</organism>
<dbReference type="AlphaFoldDB" id="A0ABD1FMM9"/>
<comment type="caution">
    <text evidence="2">The sequence shown here is derived from an EMBL/GenBank/DDBJ whole genome shotgun (WGS) entry which is preliminary data.</text>
</comment>
<keyword evidence="3" id="KW-1185">Reference proteome</keyword>
<feature type="coiled-coil region" evidence="1">
    <location>
        <begin position="1"/>
        <end position="28"/>
    </location>
</feature>
<dbReference type="EMBL" id="JBEAFC010000014">
    <property type="protein sequence ID" value="KAL1533097.1"/>
    <property type="molecule type" value="Genomic_DNA"/>
</dbReference>
<proteinExistence type="predicted"/>